<proteinExistence type="predicted"/>
<keyword evidence="1" id="KW-1133">Transmembrane helix</keyword>
<keyword evidence="1" id="KW-0812">Transmembrane</keyword>
<evidence type="ECO:0000313" key="2">
    <source>
        <dbReference type="EMBL" id="OGZ73837.1"/>
    </source>
</evidence>
<dbReference type="STRING" id="1802214.A2908_01360"/>
<sequence length="121" mass="13648">MQKKNNLAKEVLVGTGLVAVVAAAAGAYFLYGSKNAKQHRKQVKSWTLKAKGEVLEKLEKLKEVNEEIYHKVVNEVSNKYQAVKSIDKKDVEELVRELKSHWKSIAKEVAAFHKAKSKSKK</sequence>
<feature type="transmembrane region" description="Helical" evidence="1">
    <location>
        <begin position="12"/>
        <end position="31"/>
    </location>
</feature>
<evidence type="ECO:0000313" key="3">
    <source>
        <dbReference type="Proteomes" id="UP000176774"/>
    </source>
</evidence>
<reference evidence="2 3" key="1">
    <citation type="journal article" date="2016" name="Nat. Commun.">
        <title>Thousands of microbial genomes shed light on interconnected biogeochemical processes in an aquifer system.</title>
        <authorList>
            <person name="Anantharaman K."/>
            <person name="Brown C.T."/>
            <person name="Hug L.A."/>
            <person name="Sharon I."/>
            <person name="Castelle C.J."/>
            <person name="Probst A.J."/>
            <person name="Thomas B.C."/>
            <person name="Singh A."/>
            <person name="Wilkins M.J."/>
            <person name="Karaoz U."/>
            <person name="Brodie E.L."/>
            <person name="Williams K.H."/>
            <person name="Hubbard S.S."/>
            <person name="Banfield J.F."/>
        </authorList>
    </citation>
    <scope>NUCLEOTIDE SEQUENCE [LARGE SCALE GENOMIC DNA]</scope>
</reference>
<organism evidence="2 3">
    <name type="scientific">Candidatus Staskawiczbacteria bacterium RIFCSPLOWO2_01_FULL_38_12b</name>
    <dbReference type="NCBI Taxonomy" id="1802214"/>
    <lineage>
        <taxon>Bacteria</taxon>
        <taxon>Candidatus Staskawicziibacteriota</taxon>
    </lineage>
</organism>
<dbReference type="AlphaFoldDB" id="A0A1G2IGW3"/>
<accession>A0A1G2IGW3</accession>
<protein>
    <submittedName>
        <fullName evidence="2">Uncharacterized protein</fullName>
    </submittedName>
</protein>
<dbReference type="EMBL" id="MHPA01000006">
    <property type="protein sequence ID" value="OGZ73837.1"/>
    <property type="molecule type" value="Genomic_DNA"/>
</dbReference>
<keyword evidence="1" id="KW-0472">Membrane</keyword>
<gene>
    <name evidence="2" type="ORF">A2908_01360</name>
</gene>
<comment type="caution">
    <text evidence="2">The sequence shown here is derived from an EMBL/GenBank/DDBJ whole genome shotgun (WGS) entry which is preliminary data.</text>
</comment>
<evidence type="ECO:0000256" key="1">
    <source>
        <dbReference type="SAM" id="Phobius"/>
    </source>
</evidence>
<dbReference type="Proteomes" id="UP000176774">
    <property type="component" value="Unassembled WGS sequence"/>
</dbReference>
<name>A0A1G2IGW3_9BACT</name>